<comment type="caution">
    <text evidence="3">The sequence shown here is derived from an EMBL/GenBank/DDBJ whole genome shotgun (WGS) entry which is preliminary data.</text>
</comment>
<feature type="region of interest" description="Disordered" evidence="1">
    <location>
        <begin position="281"/>
        <end position="316"/>
    </location>
</feature>
<evidence type="ECO:0000313" key="4">
    <source>
        <dbReference type="Proteomes" id="UP000706039"/>
    </source>
</evidence>
<reference evidence="3 4" key="1">
    <citation type="submission" date="2021-08" db="EMBL/GenBank/DDBJ databases">
        <authorList>
            <person name="Tuo L."/>
        </authorList>
    </citation>
    <scope>NUCLEOTIDE SEQUENCE [LARGE SCALE GENOMIC DNA]</scope>
    <source>
        <strain evidence="3 4">JCM 31229</strain>
    </source>
</reference>
<dbReference type="Pfam" id="PF08448">
    <property type="entry name" value="PAS_4"/>
    <property type="match status" value="2"/>
</dbReference>
<dbReference type="PROSITE" id="PS50113">
    <property type="entry name" value="PAC"/>
    <property type="match status" value="1"/>
</dbReference>
<evidence type="ECO:0000256" key="1">
    <source>
        <dbReference type="SAM" id="MobiDB-lite"/>
    </source>
</evidence>
<dbReference type="InterPro" id="IPR035965">
    <property type="entry name" value="PAS-like_dom_sf"/>
</dbReference>
<organism evidence="3 4">
    <name type="scientific">Sphingomonas colocasiae</name>
    <dbReference type="NCBI Taxonomy" id="1848973"/>
    <lineage>
        <taxon>Bacteria</taxon>
        <taxon>Pseudomonadati</taxon>
        <taxon>Pseudomonadota</taxon>
        <taxon>Alphaproteobacteria</taxon>
        <taxon>Sphingomonadales</taxon>
        <taxon>Sphingomonadaceae</taxon>
        <taxon>Sphingomonas</taxon>
    </lineage>
</organism>
<dbReference type="InterPro" id="IPR000014">
    <property type="entry name" value="PAS"/>
</dbReference>
<evidence type="ECO:0000259" key="2">
    <source>
        <dbReference type="PROSITE" id="PS50113"/>
    </source>
</evidence>
<dbReference type="InterPro" id="IPR013656">
    <property type="entry name" value="PAS_4"/>
</dbReference>
<dbReference type="NCBIfam" id="TIGR00229">
    <property type="entry name" value="sensory_box"/>
    <property type="match status" value="1"/>
</dbReference>
<dbReference type="RefSeq" id="WP_222990608.1">
    <property type="nucleotide sequence ID" value="NZ_JAINVV010000006.1"/>
</dbReference>
<dbReference type="InterPro" id="IPR000700">
    <property type="entry name" value="PAS-assoc_C"/>
</dbReference>
<dbReference type="SUPFAM" id="SSF55785">
    <property type="entry name" value="PYP-like sensor domain (PAS domain)"/>
    <property type="match status" value="2"/>
</dbReference>
<sequence length="316" mass="34742">MAGRIATFDWGMTGLGAPMAWPQSLKTITSFLLRSPIPIVLLWGEDGIMIYNDAYSIFAGTRHPRLLGSRVREGWPEVADFNDNVMKVGLAGGTLSYRDQELTLDRHGKPARAWMNLDYSPVIDESGKPGGVIAIVVDTTDRVLAERSREASARRQRQQFEQAPGFIIVMEGPAHVVEFVNDAHREVFGSHDWVGKSIRHAFPSIEGQGFFEQLDTVYASGQQAEFTASPVTYSRTPGEPPETRYLTFIYAPIFDDDGAVSGIFCDGFDVTEQQRAVAAFESRPAGSRRSTGWAKRSAPGSKPSASCSWSPMRASS</sequence>
<dbReference type="Gene3D" id="3.30.450.20">
    <property type="entry name" value="PAS domain"/>
    <property type="match status" value="2"/>
</dbReference>
<keyword evidence="4" id="KW-1185">Reference proteome</keyword>
<proteinExistence type="predicted"/>
<name>A0ABS7PQB2_9SPHN</name>
<dbReference type="EMBL" id="JAINVV010000006">
    <property type="protein sequence ID" value="MBY8823508.1"/>
    <property type="molecule type" value="Genomic_DNA"/>
</dbReference>
<dbReference type="Proteomes" id="UP000706039">
    <property type="component" value="Unassembled WGS sequence"/>
</dbReference>
<protein>
    <submittedName>
        <fullName evidence="3">PAS domain-containing protein</fullName>
    </submittedName>
</protein>
<accession>A0ABS7PQB2</accession>
<evidence type="ECO:0000313" key="3">
    <source>
        <dbReference type="EMBL" id="MBY8823508.1"/>
    </source>
</evidence>
<feature type="compositionally biased region" description="Polar residues" evidence="1">
    <location>
        <begin position="303"/>
        <end position="316"/>
    </location>
</feature>
<gene>
    <name evidence="3" type="ORF">K7G82_14485</name>
</gene>
<feature type="domain" description="PAC" evidence="2">
    <location>
        <begin position="98"/>
        <end position="151"/>
    </location>
</feature>